<proteinExistence type="predicted"/>
<sequence>ESCKAEKHPAHVILEGLVACNPLPAFPEELLYHLATHLHCWHTAMAHLEGQIFAQPSKGWKSGGMLCDLYSQLQEEDYYIGVKRSRVLTTESRVGLAYMQHSQWAKAQEVFYKSMELLSSTSFAFSTVEQREEHSMWFDGWIICSKHLNQWKNLNEFLHECSNPKLELECATRLQQWDAVDRLTHTYNFNSPIIKLFRAYHALHEVRKRGEEGRLEDEGGEIGGWRRGDWRIEEGRLKKGRGGDCKRRLMKGGGGDWRGRLKEGGKRKDAEKAVQSFNMLIQPGKLNDSALQLTEGRKMLLKCWRALPSPVSACHIPLLLQFQQYVELHESHKLVMEISNAFAKPGSVPEVRGVLNSWRDRLPNKWDTMQCWNDLFVWRNFIFSVIQKIVQSRIKSVEDQKTWCAYLQDMPWTMVKFAAIARKPHKIPEVSVTLLQALEDLSDTNNEIFAAENYLALIEKVKLCLTDQTQVRTGLNIINCFNFDSFPGQNYEEYIAKLFRLKGVLLNRVNSEDISPRKLSSDEITPIETEDAGIALSTALKLYPLLSQGWISWAKFSDKLFFLKKDISYAVSAIISYLFGICLRPDKSRIFLSRVLWLLSHDHENGRPLCSAFGRFSDVLPPHLWVCWLPQLLTGLERLELPESLKILFCVLNYMPQTIYFDIRTAWGEKKDILVGMGAYSTEPTVESAPHLVSATAVPGEETAASSTPSLSPSPRNNTSALHASFMALSQLIVTIRTSFVTLCLALEHLIEELVTHGKPDAMHEILCAIRTLFGQCAELSWHHTHLPLLAQQFFESNITLRYNWHMKPPQSGGSTRSAPLSFTHTVAAGVETSRQLLLSFWEDFKKDFPLAFSESRPLQEIAGGQLPLKGASLTTPRSPHVAMPLLEAMLKLKKWKDILTRRTQMICWEMNLADMFTTLGDLIIRLRVKLEMPGQHWKYIGEAICLSGGLGMEQPVYIERIDPRITLTTRSHYTLKRLGFQASNGSTYHFVLQPYSALQQRADQRMLQFQVILNQLLYRFKETRSRAMAFILNSMVSIHPRCRLLEDTPEYRTFYETFQDMAHVSTGYLDADIPMMLHRNMLRQKVFEAYKKKMQELLKEGKPVIPPLTAHVPSPSRVALCPPEPLNSALPPLGAQRHPIPFSENERMRKVGLSQSPSLSSGQEDNEGGGPSLFSLQKERAVSCSGKQSENLSLESPSPPSLLSVSKGKKSSYLPIPAKSTRTPSSWFAHFNQECHMQAVIDVYEEICEVVSEDLLRSYVHNIHPDADHSFVFIKQFTTNYGMLSIMNYLFSMVDLNPMKLLFAPDTGQLIQLEFKPHFNVQYFLLEYTGRVPFRFTRNIEALIGPFGRLGLLPGVMFSLMECLQKNEFHLRNLLCLIFRDDLMALSQNRASLLSSAALSRRDVQQAMHRSPPHSSSSSLQEKSGMPHSYSHPKMESSTGTSSVLSSSDALLSTLPTRENNRPPPYSQAASFSIKEEGGLPSGAYANTSGGKFSSSQRSSTSLKAPEVPLTTSELREKVNDNLQRVVALIRQFENNSNVR</sequence>
<feature type="compositionally biased region" description="Low complexity" evidence="1">
    <location>
        <begin position="1489"/>
        <end position="1503"/>
    </location>
</feature>
<dbReference type="SMART" id="SM00146">
    <property type="entry name" value="PI3Kc"/>
    <property type="match status" value="1"/>
</dbReference>
<dbReference type="GO" id="GO:0004674">
    <property type="term" value="F:protein serine/threonine kinase activity"/>
    <property type="evidence" value="ECO:0007669"/>
    <property type="project" value="UniProtKB-KW"/>
</dbReference>
<dbReference type="PANTHER" id="PTHR11139">
    <property type="entry name" value="ATAXIA TELANGIECTASIA MUTATED ATM -RELATED"/>
    <property type="match status" value="1"/>
</dbReference>
<dbReference type="Pfam" id="PF00454">
    <property type="entry name" value="PI3_PI4_kinase"/>
    <property type="match status" value="1"/>
</dbReference>
<dbReference type="InterPro" id="IPR036940">
    <property type="entry name" value="PI3/4_kinase_cat_sf"/>
</dbReference>
<dbReference type="Pfam" id="PF02259">
    <property type="entry name" value="FAT"/>
    <property type="match status" value="1"/>
</dbReference>
<dbReference type="InterPro" id="IPR000403">
    <property type="entry name" value="PI3/4_kinase_cat_dom"/>
</dbReference>
<protein>
    <submittedName>
        <fullName evidence="4">Non-specific serine/threonine protein kinase</fullName>
    </submittedName>
</protein>
<dbReference type="SUPFAM" id="SSF56112">
    <property type="entry name" value="Protein kinase-like (PK-like)"/>
    <property type="match status" value="1"/>
</dbReference>
<dbReference type="Gene3D" id="1.10.1070.11">
    <property type="entry name" value="Phosphatidylinositol 3-/4-kinase, catalytic domain"/>
    <property type="match status" value="1"/>
</dbReference>
<accession>A0ABQ7J4B4</accession>
<reference evidence="4 5" key="1">
    <citation type="journal article" date="2020" name="bioRxiv">
        <title>Metabolic contributions of an alphaproteobacterial endosymbiont in the apicomplexan Cardiosporidium cionae.</title>
        <authorList>
            <person name="Hunter E.S."/>
            <person name="Paight C.J."/>
            <person name="Lane C.E."/>
        </authorList>
    </citation>
    <scope>NUCLEOTIDE SEQUENCE [LARGE SCALE GENOMIC DNA]</scope>
    <source>
        <strain evidence="4">ESH_2018</strain>
    </source>
</reference>
<dbReference type="PROSITE" id="PS51189">
    <property type="entry name" value="FAT"/>
    <property type="match status" value="1"/>
</dbReference>
<dbReference type="InterPro" id="IPR014009">
    <property type="entry name" value="PIK_FAT"/>
</dbReference>
<feature type="region of interest" description="Disordered" evidence="1">
    <location>
        <begin position="1149"/>
        <end position="1174"/>
    </location>
</feature>
<evidence type="ECO:0000259" key="3">
    <source>
        <dbReference type="PROSITE" id="PS51189"/>
    </source>
</evidence>
<evidence type="ECO:0000313" key="4">
    <source>
        <dbReference type="EMBL" id="KAF8817871.1"/>
    </source>
</evidence>
<keyword evidence="4" id="KW-0808">Transferase</keyword>
<feature type="compositionally biased region" description="Low complexity" evidence="1">
    <location>
        <begin position="1438"/>
        <end position="1450"/>
    </location>
</feature>
<gene>
    <name evidence="4" type="ORF">IE077_000508</name>
</gene>
<dbReference type="Proteomes" id="UP000823046">
    <property type="component" value="Unassembled WGS sequence"/>
</dbReference>
<feature type="region of interest" description="Disordered" evidence="1">
    <location>
        <begin position="1186"/>
        <end position="1209"/>
    </location>
</feature>
<feature type="compositionally biased region" description="Low complexity" evidence="1">
    <location>
        <begin position="1193"/>
        <end position="1209"/>
    </location>
</feature>
<name>A0ABQ7J4B4_9APIC</name>
<comment type="caution">
    <text evidence="4">The sequence shown here is derived from an EMBL/GenBank/DDBJ whole genome shotgun (WGS) entry which is preliminary data.</text>
</comment>
<feature type="domain" description="FAT" evidence="3">
    <location>
        <begin position="30"/>
        <end position="669"/>
    </location>
</feature>
<feature type="region of interest" description="Disordered" evidence="1">
    <location>
        <begin position="1482"/>
        <end position="1514"/>
    </location>
</feature>
<dbReference type="InterPro" id="IPR050517">
    <property type="entry name" value="DDR_Repair_Kinase"/>
</dbReference>
<keyword evidence="5" id="KW-1185">Reference proteome</keyword>
<feature type="compositionally biased region" description="Low complexity" evidence="1">
    <location>
        <begin position="1153"/>
        <end position="1164"/>
    </location>
</feature>
<feature type="region of interest" description="Disordered" evidence="1">
    <location>
        <begin position="1405"/>
        <end position="1450"/>
    </location>
</feature>
<dbReference type="PANTHER" id="PTHR11139:SF1">
    <property type="entry name" value="TRANSFORMATION_TRANSCRIPTION DOMAIN-ASSOCIATED PROTEIN"/>
    <property type="match status" value="1"/>
</dbReference>
<dbReference type="InterPro" id="IPR003151">
    <property type="entry name" value="PIK-rel_kinase_FAT"/>
</dbReference>
<feature type="domain" description="PI3K/PI4K catalytic" evidence="2">
    <location>
        <begin position="962"/>
        <end position="1425"/>
    </location>
</feature>
<evidence type="ECO:0000313" key="5">
    <source>
        <dbReference type="Proteomes" id="UP000823046"/>
    </source>
</evidence>
<keyword evidence="4" id="KW-0723">Serine/threonine-protein kinase</keyword>
<evidence type="ECO:0000256" key="1">
    <source>
        <dbReference type="SAM" id="MobiDB-lite"/>
    </source>
</evidence>
<feature type="non-terminal residue" evidence="4">
    <location>
        <position position="1"/>
    </location>
</feature>
<dbReference type="EMBL" id="JADAQX010001297">
    <property type="protein sequence ID" value="KAF8817871.1"/>
    <property type="molecule type" value="Genomic_DNA"/>
</dbReference>
<dbReference type="InterPro" id="IPR011009">
    <property type="entry name" value="Kinase-like_dom_sf"/>
</dbReference>
<organism evidence="4 5">
    <name type="scientific">Cardiosporidium cionae</name>
    <dbReference type="NCBI Taxonomy" id="476202"/>
    <lineage>
        <taxon>Eukaryota</taxon>
        <taxon>Sar</taxon>
        <taxon>Alveolata</taxon>
        <taxon>Apicomplexa</taxon>
        <taxon>Aconoidasida</taxon>
        <taxon>Nephromycida</taxon>
        <taxon>Cardiosporidium</taxon>
    </lineage>
</organism>
<evidence type="ECO:0000259" key="2">
    <source>
        <dbReference type="PROSITE" id="PS50290"/>
    </source>
</evidence>
<keyword evidence="4" id="KW-0418">Kinase</keyword>
<dbReference type="PROSITE" id="PS50290">
    <property type="entry name" value="PI3_4_KINASE_3"/>
    <property type="match status" value="1"/>
</dbReference>